<dbReference type="GO" id="GO:0005634">
    <property type="term" value="C:nucleus"/>
    <property type="evidence" value="ECO:0007669"/>
    <property type="project" value="UniProtKB-SubCell"/>
</dbReference>
<evidence type="ECO:0000259" key="7">
    <source>
        <dbReference type="PROSITE" id="PS51742"/>
    </source>
</evidence>
<dbReference type="InterPro" id="IPR005175">
    <property type="entry name" value="PPC_dom"/>
</dbReference>
<proteinExistence type="predicted"/>
<sequence>MSGGSEATAVMAARESFTAVATTLPQMNMPYADDGAATYGQVGSSPPPIPAGAVAINHVNLKSTDKKRKRGRPRKYGPDGGMPSPMGGAMPHTFSSAPPAAGPQTEAQPSVGGSASPSVKKARGRPRGSSTKKQPPKEALGSTTTGLTPHILNVNAGEDISSKIMGITQNGPRAVCVLSANGAISNVTLRQAATSGGTATYEGRFDILSLSGSFILSEMAGQKSRTGGLSIALAGPGGRVLGGSVAGLLVAASPVQVIVGSFLPEGSKANYMEPSPAPQKMSLGGGAGGMSSSQSRGTLSESSGGPASPLNSGGCNNIHHGISGMQWK</sequence>
<keyword evidence="5" id="KW-0539">Nucleus</keyword>
<evidence type="ECO:0000256" key="5">
    <source>
        <dbReference type="RuleBase" id="RU367031"/>
    </source>
</evidence>
<dbReference type="InterPro" id="IPR039605">
    <property type="entry name" value="AHL"/>
</dbReference>
<comment type="function">
    <text evidence="1 5">Transcription factor that specifically binds AT-rich DNA sequences related to the nuclear matrix attachment regions (MARs).</text>
</comment>
<evidence type="ECO:0000256" key="2">
    <source>
        <dbReference type="ARBA" id="ARBA00023015"/>
    </source>
</evidence>
<feature type="region of interest" description="Disordered" evidence="6">
    <location>
        <begin position="270"/>
        <end position="317"/>
    </location>
</feature>
<evidence type="ECO:0000256" key="1">
    <source>
        <dbReference type="ARBA" id="ARBA00003687"/>
    </source>
</evidence>
<dbReference type="Proteomes" id="UP000826271">
    <property type="component" value="Unassembled WGS sequence"/>
</dbReference>
<dbReference type="Pfam" id="PF03479">
    <property type="entry name" value="PCC"/>
    <property type="match status" value="1"/>
</dbReference>
<reference evidence="8" key="1">
    <citation type="submission" date="2019-10" db="EMBL/GenBank/DDBJ databases">
        <authorList>
            <person name="Zhang R."/>
            <person name="Pan Y."/>
            <person name="Wang J."/>
            <person name="Ma R."/>
            <person name="Yu S."/>
        </authorList>
    </citation>
    <scope>NUCLEOTIDE SEQUENCE</scope>
    <source>
        <strain evidence="8">LA-IB0</strain>
        <tissue evidence="8">Leaf</tissue>
    </source>
</reference>
<feature type="compositionally biased region" description="Polar residues" evidence="6">
    <location>
        <begin position="298"/>
        <end position="315"/>
    </location>
</feature>
<dbReference type="GO" id="GO:0003680">
    <property type="term" value="F:minor groove of adenine-thymine-rich DNA binding"/>
    <property type="evidence" value="ECO:0007669"/>
    <property type="project" value="UniProtKB-UniRule"/>
</dbReference>
<dbReference type="PANTHER" id="PTHR31500">
    <property type="entry name" value="AT-HOOK MOTIF NUCLEAR-LOCALIZED PROTEIN 9"/>
    <property type="match status" value="1"/>
</dbReference>
<keyword evidence="9" id="KW-1185">Reference proteome</keyword>
<name>A0AAV6XDK5_9LAMI</name>
<feature type="compositionally biased region" description="Basic residues" evidence="6">
    <location>
        <begin position="65"/>
        <end position="75"/>
    </location>
</feature>
<dbReference type="SMART" id="SM00384">
    <property type="entry name" value="AT_hook"/>
    <property type="match status" value="2"/>
</dbReference>
<accession>A0AAV6XDK5</accession>
<comment type="caution">
    <text evidence="8">The sequence shown here is derived from an EMBL/GenBank/DDBJ whole genome shotgun (WGS) entry which is preliminary data.</text>
</comment>
<dbReference type="PANTHER" id="PTHR31500:SF57">
    <property type="entry name" value="AT-HOOK MOTIF NUCLEAR-LOCALIZED PROTEIN 10"/>
    <property type="match status" value="1"/>
</dbReference>
<comment type="subcellular location">
    <subcellularLocation>
        <location evidence="5">Nucleus</location>
    </subcellularLocation>
</comment>
<evidence type="ECO:0000256" key="3">
    <source>
        <dbReference type="ARBA" id="ARBA00023125"/>
    </source>
</evidence>
<feature type="compositionally biased region" description="Polar residues" evidence="6">
    <location>
        <begin position="105"/>
        <end position="117"/>
    </location>
</feature>
<dbReference type="AlphaFoldDB" id="A0AAV6XDK5"/>
<dbReference type="EMBL" id="WHWC01000008">
    <property type="protein sequence ID" value="KAG8377213.1"/>
    <property type="molecule type" value="Genomic_DNA"/>
</dbReference>
<feature type="domain" description="PPC" evidence="7">
    <location>
        <begin position="144"/>
        <end position="283"/>
    </location>
</feature>
<evidence type="ECO:0000313" key="8">
    <source>
        <dbReference type="EMBL" id="KAG8377213.1"/>
    </source>
</evidence>
<evidence type="ECO:0000313" key="9">
    <source>
        <dbReference type="Proteomes" id="UP000826271"/>
    </source>
</evidence>
<keyword evidence="4 5" id="KW-0804">Transcription</keyword>
<evidence type="ECO:0000256" key="6">
    <source>
        <dbReference type="SAM" id="MobiDB-lite"/>
    </source>
</evidence>
<dbReference type="CDD" id="cd11378">
    <property type="entry name" value="DUF296"/>
    <property type="match status" value="1"/>
</dbReference>
<gene>
    <name evidence="8" type="ORF">BUALT_Bualt08G0004800</name>
</gene>
<organism evidence="8 9">
    <name type="scientific">Buddleja alternifolia</name>
    <dbReference type="NCBI Taxonomy" id="168488"/>
    <lineage>
        <taxon>Eukaryota</taxon>
        <taxon>Viridiplantae</taxon>
        <taxon>Streptophyta</taxon>
        <taxon>Embryophyta</taxon>
        <taxon>Tracheophyta</taxon>
        <taxon>Spermatophyta</taxon>
        <taxon>Magnoliopsida</taxon>
        <taxon>eudicotyledons</taxon>
        <taxon>Gunneridae</taxon>
        <taxon>Pentapetalae</taxon>
        <taxon>asterids</taxon>
        <taxon>lamiids</taxon>
        <taxon>Lamiales</taxon>
        <taxon>Scrophulariaceae</taxon>
        <taxon>Buddlejeae</taxon>
        <taxon>Buddleja</taxon>
    </lineage>
</organism>
<feature type="region of interest" description="Disordered" evidence="6">
    <location>
        <begin position="49"/>
        <end position="150"/>
    </location>
</feature>
<dbReference type="InterPro" id="IPR017956">
    <property type="entry name" value="AT_hook_DNA-bd_motif"/>
</dbReference>
<dbReference type="Gene3D" id="3.30.1330.80">
    <property type="entry name" value="Hypothetical protein, similar to alpha- acetolactate decarboxylase, domain 2"/>
    <property type="match status" value="1"/>
</dbReference>
<feature type="compositionally biased region" description="Low complexity" evidence="6">
    <location>
        <begin position="81"/>
        <end position="91"/>
    </location>
</feature>
<keyword evidence="2 5" id="KW-0805">Transcription regulation</keyword>
<dbReference type="SUPFAM" id="SSF117856">
    <property type="entry name" value="AF0104/ALDC/Ptd012-like"/>
    <property type="match status" value="1"/>
</dbReference>
<protein>
    <recommendedName>
        <fullName evidence="5">AT-hook motif nuclear-localized protein</fullName>
    </recommendedName>
</protein>
<dbReference type="PROSITE" id="PS51742">
    <property type="entry name" value="PPC"/>
    <property type="match status" value="1"/>
</dbReference>
<evidence type="ECO:0000256" key="4">
    <source>
        <dbReference type="ARBA" id="ARBA00023163"/>
    </source>
</evidence>
<comment type="domain">
    <text evidence="5">The PPC domain mediates interactions between AHL proteins.</text>
</comment>
<keyword evidence="3 5" id="KW-0238">DNA-binding</keyword>